<evidence type="ECO:0000313" key="1">
    <source>
        <dbReference type="EMBL" id="MBB5211924.1"/>
    </source>
</evidence>
<dbReference type="Pfam" id="PF04340">
    <property type="entry name" value="DUF484"/>
    <property type="match status" value="1"/>
</dbReference>
<sequence length="253" mass="28120">MTEHSDAPLIDSAVEASLEKQQASDNENQRNRKLLSRQVARYLIQNPTFFAENMELLENIQLPRESGKTVSLMTHQTNLLRERNIEMRQRLDQLLQNARENDQLFLHSRRLVLALLEARTVAEAGDALLKSFKQDFKVEVTALTLFGPLPGSGKQLGDVRSSARTSAETAIGSILRNGRTVCGTLRPTETAYLFGKHADRVASAAVVPLADQLGVLAVGSSDPNHYRSSLDTLFLSYIGEILERLLPNLLVRS</sequence>
<dbReference type="InterPro" id="IPR029016">
    <property type="entry name" value="GAF-like_dom_sf"/>
</dbReference>
<dbReference type="Gene3D" id="3.30.450.40">
    <property type="match status" value="1"/>
</dbReference>
<reference evidence="2 3" key="1">
    <citation type="submission" date="2020-01" db="EMBL/GenBank/DDBJ databases">
        <title>The possibility of degradation of plastic by Microbulbifer hydrolyticus IRE-31.</title>
        <authorList>
            <person name="Liu L."/>
        </authorList>
    </citation>
    <scope>NUCLEOTIDE SEQUENCE [LARGE SCALE GENOMIC DNA]</scope>
    <source>
        <strain evidence="2 3">IRE-31</strain>
    </source>
</reference>
<reference evidence="1 4" key="2">
    <citation type="submission" date="2020-08" db="EMBL/GenBank/DDBJ databases">
        <title>Genomic Encyclopedia of Type Strains, Phase IV (KMG-IV): sequencing the most valuable type-strain genomes for metagenomic binning, comparative biology and taxonomic classification.</title>
        <authorList>
            <person name="Goeker M."/>
        </authorList>
    </citation>
    <scope>NUCLEOTIDE SEQUENCE [LARGE SCALE GENOMIC DNA]</scope>
    <source>
        <strain evidence="1 4">DSM 11525</strain>
    </source>
</reference>
<dbReference type="EMBL" id="JACHHR010000002">
    <property type="protein sequence ID" value="MBB5211924.1"/>
    <property type="molecule type" value="Genomic_DNA"/>
</dbReference>
<dbReference type="Proteomes" id="UP000464675">
    <property type="component" value="Chromosome"/>
</dbReference>
<dbReference type="AlphaFoldDB" id="A0A6P1TFT4"/>
<evidence type="ECO:0000313" key="4">
    <source>
        <dbReference type="Proteomes" id="UP000563601"/>
    </source>
</evidence>
<dbReference type="PANTHER" id="PTHR38765">
    <property type="entry name" value="DUF484 DOMAIN-CONTAINING PROTEIN"/>
    <property type="match status" value="1"/>
</dbReference>
<proteinExistence type="predicted"/>
<dbReference type="InterPro" id="IPR007435">
    <property type="entry name" value="DUF484"/>
</dbReference>
<organism evidence="1 4">
    <name type="scientific">Microbulbifer hydrolyticus</name>
    <dbReference type="NCBI Taxonomy" id="48074"/>
    <lineage>
        <taxon>Bacteria</taxon>
        <taxon>Pseudomonadati</taxon>
        <taxon>Pseudomonadota</taxon>
        <taxon>Gammaproteobacteria</taxon>
        <taxon>Cellvibrionales</taxon>
        <taxon>Microbulbiferaceae</taxon>
        <taxon>Microbulbifer</taxon>
    </lineage>
</organism>
<keyword evidence="3" id="KW-1185">Reference proteome</keyword>
<evidence type="ECO:0000313" key="2">
    <source>
        <dbReference type="EMBL" id="QHQ40495.1"/>
    </source>
</evidence>
<dbReference type="RefSeq" id="WP_161859787.1">
    <property type="nucleotide sequence ID" value="NZ_CP047491.1"/>
</dbReference>
<evidence type="ECO:0000313" key="3">
    <source>
        <dbReference type="Proteomes" id="UP000464675"/>
    </source>
</evidence>
<dbReference type="OrthoDB" id="8525200at2"/>
<dbReference type="EMBL" id="CP047491">
    <property type="protein sequence ID" value="QHQ40495.1"/>
    <property type="molecule type" value="Genomic_DNA"/>
</dbReference>
<gene>
    <name evidence="2" type="ORF">GTQ55_16940</name>
    <name evidence="1" type="ORF">HNQ53_002142</name>
</gene>
<dbReference type="PANTHER" id="PTHR38765:SF1">
    <property type="entry name" value="DUF484 DOMAIN-CONTAINING PROTEIN"/>
    <property type="match status" value="1"/>
</dbReference>
<accession>A0A6P1TFT4</accession>
<dbReference type="Proteomes" id="UP000563601">
    <property type="component" value="Unassembled WGS sequence"/>
</dbReference>
<protein>
    <submittedName>
        <fullName evidence="2">DUF484 family protein</fullName>
    </submittedName>
</protein>
<name>A0A6P1TFT4_9GAMM</name>